<evidence type="ECO:0000313" key="2">
    <source>
        <dbReference type="EMBL" id="GBO04147.1"/>
    </source>
</evidence>
<dbReference type="AlphaFoldDB" id="A0A4Y2TXS0"/>
<comment type="caution">
    <text evidence="2">The sequence shown here is derived from an EMBL/GenBank/DDBJ whole genome shotgun (WGS) entry which is preliminary data.</text>
</comment>
<proteinExistence type="predicted"/>
<evidence type="ECO:0000256" key="1">
    <source>
        <dbReference type="SAM" id="MobiDB-lite"/>
    </source>
</evidence>
<name>A0A4Y2TXS0_ARAVE</name>
<reference evidence="2 3" key="1">
    <citation type="journal article" date="2019" name="Sci. Rep.">
        <title>Orb-weaving spider Araneus ventricosus genome elucidates the spidroin gene catalogue.</title>
        <authorList>
            <person name="Kono N."/>
            <person name="Nakamura H."/>
            <person name="Ohtoshi R."/>
            <person name="Moran D.A.P."/>
            <person name="Shinohara A."/>
            <person name="Yoshida Y."/>
            <person name="Fujiwara M."/>
            <person name="Mori M."/>
            <person name="Tomita M."/>
            <person name="Arakawa K."/>
        </authorList>
    </citation>
    <scope>NUCLEOTIDE SEQUENCE [LARGE SCALE GENOMIC DNA]</scope>
</reference>
<keyword evidence="3" id="KW-1185">Reference proteome</keyword>
<protein>
    <submittedName>
        <fullName evidence="2">Uncharacterized protein</fullName>
    </submittedName>
</protein>
<dbReference type="EMBL" id="BGPR01031221">
    <property type="protein sequence ID" value="GBO04147.1"/>
    <property type="molecule type" value="Genomic_DNA"/>
</dbReference>
<accession>A0A4Y2TXS0</accession>
<feature type="region of interest" description="Disordered" evidence="1">
    <location>
        <begin position="62"/>
        <end position="89"/>
    </location>
</feature>
<organism evidence="2 3">
    <name type="scientific">Araneus ventricosus</name>
    <name type="common">Orbweaver spider</name>
    <name type="synonym">Epeira ventricosa</name>
    <dbReference type="NCBI Taxonomy" id="182803"/>
    <lineage>
        <taxon>Eukaryota</taxon>
        <taxon>Metazoa</taxon>
        <taxon>Ecdysozoa</taxon>
        <taxon>Arthropoda</taxon>
        <taxon>Chelicerata</taxon>
        <taxon>Arachnida</taxon>
        <taxon>Araneae</taxon>
        <taxon>Araneomorphae</taxon>
        <taxon>Entelegynae</taxon>
        <taxon>Araneoidea</taxon>
        <taxon>Araneidae</taxon>
        <taxon>Araneus</taxon>
    </lineage>
</organism>
<feature type="compositionally biased region" description="Acidic residues" evidence="1">
    <location>
        <begin position="75"/>
        <end position="89"/>
    </location>
</feature>
<sequence length="89" mass="10034">MTQTRVSKKSSRQYLPPRLQNANPCLLRFPLEPESVNTLPQVPTAVTLEMLLPGQVAIIEESEEEEIGEEHVISEEEDAISEEDDISEE</sequence>
<evidence type="ECO:0000313" key="3">
    <source>
        <dbReference type="Proteomes" id="UP000499080"/>
    </source>
</evidence>
<dbReference type="Proteomes" id="UP000499080">
    <property type="component" value="Unassembled WGS sequence"/>
</dbReference>
<gene>
    <name evidence="2" type="ORF">AVEN_211865_1</name>
</gene>